<gene>
    <name evidence="1" type="ORF">GCM10022211_06370</name>
</gene>
<dbReference type="EMBL" id="BAAAZD010000001">
    <property type="protein sequence ID" value="GAA3999194.1"/>
    <property type="molecule type" value="Genomic_DNA"/>
</dbReference>
<protein>
    <submittedName>
        <fullName evidence="1">Uncharacterized protein</fullName>
    </submittedName>
</protein>
<evidence type="ECO:0000313" key="1">
    <source>
        <dbReference type="EMBL" id="GAA3999194.1"/>
    </source>
</evidence>
<evidence type="ECO:0000313" key="2">
    <source>
        <dbReference type="Proteomes" id="UP001501310"/>
    </source>
</evidence>
<keyword evidence="2" id="KW-1185">Reference proteome</keyword>
<comment type="caution">
    <text evidence="1">The sequence shown here is derived from an EMBL/GenBank/DDBJ whole genome shotgun (WGS) entry which is preliminary data.</text>
</comment>
<accession>A0ABP7RLF0</accession>
<sequence>MLGKLRPMDSALLLRALTLLSEALELVDQAQAPGDIGARLNTLIDRVRDIIS</sequence>
<reference evidence="2" key="1">
    <citation type="journal article" date="2019" name="Int. J. Syst. Evol. Microbiol.">
        <title>The Global Catalogue of Microorganisms (GCM) 10K type strain sequencing project: providing services to taxonomists for standard genome sequencing and annotation.</title>
        <authorList>
            <consortium name="The Broad Institute Genomics Platform"/>
            <consortium name="The Broad Institute Genome Sequencing Center for Infectious Disease"/>
            <person name="Wu L."/>
            <person name="Ma J."/>
        </authorList>
    </citation>
    <scope>NUCLEOTIDE SEQUENCE [LARGE SCALE GENOMIC DNA]</scope>
    <source>
        <strain evidence="2">JCM 16603</strain>
    </source>
</reference>
<dbReference type="Proteomes" id="UP001501310">
    <property type="component" value="Unassembled WGS sequence"/>
</dbReference>
<name>A0ABP7RLF0_9SPHN</name>
<organism evidence="1 2">
    <name type="scientific">Sphingomonas humi</name>
    <dbReference type="NCBI Taxonomy" id="335630"/>
    <lineage>
        <taxon>Bacteria</taxon>
        <taxon>Pseudomonadati</taxon>
        <taxon>Pseudomonadota</taxon>
        <taxon>Alphaproteobacteria</taxon>
        <taxon>Sphingomonadales</taxon>
        <taxon>Sphingomonadaceae</taxon>
        <taxon>Sphingomonas</taxon>
    </lineage>
</organism>
<proteinExistence type="predicted"/>